<dbReference type="Pfam" id="PF14493">
    <property type="entry name" value="HTH_40"/>
    <property type="match status" value="1"/>
</dbReference>
<sequence>MQDIIMKTLSMKHENKTYKSIYNILTGKKTHQTYFDATIEHLKLYYGCLPNLKYADFEKVVEQQINKDLKPIVGDYFYHQATQTVGTLLLLIQMVSQRKHEHFSYQPIINDKTIQFKAKELYISIKDDSENQFITEVHHLFEDMNQFFNEIYVHYLLAGYRETPYTTEQIALLEDISIIKLKAHLVEEYQFIQVTLQNEDKYPILSQIKFMPKLHQQTLTTYQLLNQTYDIETLARLKNVKSHTIHDHVIEMYIKGYLTDKNKYIDDDKFLKFVKAFEGKPNQNLKYYYEALGEFTYFEIKLMYVIYAMEGLNVTQ</sequence>
<feature type="domain" description="Helicase Helix-turn-helix" evidence="1">
    <location>
        <begin position="219"/>
        <end position="303"/>
    </location>
</feature>
<dbReference type="InterPro" id="IPR029491">
    <property type="entry name" value="Helicase_HTH"/>
</dbReference>
<reference evidence="2 3" key="1">
    <citation type="journal article" date="2016" name="Front. Microbiol.">
        <title>Comprehensive Phylogenetic Analysis of Bovine Non-aureus Staphylococci Species Based on Whole-Genome Sequencing.</title>
        <authorList>
            <person name="Naushad S."/>
            <person name="Barkema H.W."/>
            <person name="Luby C."/>
            <person name="Condas L.A."/>
            <person name="Nobrega D.B."/>
            <person name="Carson D.A."/>
            <person name="De Buck J."/>
        </authorList>
    </citation>
    <scope>NUCLEOTIDE SEQUENCE [LARGE SCALE GENOMIC DNA]</scope>
    <source>
        <strain evidence="2 3">SNUC 2204</strain>
    </source>
</reference>
<evidence type="ECO:0000259" key="1">
    <source>
        <dbReference type="Pfam" id="PF14493"/>
    </source>
</evidence>
<dbReference type="RefSeq" id="WP_107557087.1">
    <property type="nucleotide sequence ID" value="NZ_PZFK01000015.1"/>
</dbReference>
<dbReference type="EMBL" id="PZFK01000015">
    <property type="protein sequence ID" value="PTI29330.1"/>
    <property type="molecule type" value="Genomic_DNA"/>
</dbReference>
<comment type="caution">
    <text evidence="2">The sequence shown here is derived from an EMBL/GenBank/DDBJ whole genome shotgun (WGS) entry which is preliminary data.</text>
</comment>
<dbReference type="Gene3D" id="1.10.10.1390">
    <property type="entry name" value="ATP-dependent DNA helicase RecQ"/>
    <property type="match status" value="1"/>
</dbReference>
<dbReference type="STRING" id="1167632.GCA_000286335_02527"/>
<accession>A0A2T4PSR1</accession>
<proteinExistence type="predicted"/>
<dbReference type="Proteomes" id="UP000241209">
    <property type="component" value="Unassembled WGS sequence"/>
</dbReference>
<dbReference type="AlphaFoldDB" id="A0A2T4PSR1"/>
<evidence type="ECO:0000313" key="2">
    <source>
        <dbReference type="EMBL" id="PTI29330.1"/>
    </source>
</evidence>
<organism evidence="2 3">
    <name type="scientific">Mammaliicoccus vitulinus</name>
    <dbReference type="NCBI Taxonomy" id="71237"/>
    <lineage>
        <taxon>Bacteria</taxon>
        <taxon>Bacillati</taxon>
        <taxon>Bacillota</taxon>
        <taxon>Bacilli</taxon>
        <taxon>Bacillales</taxon>
        <taxon>Staphylococcaceae</taxon>
        <taxon>Mammaliicoccus</taxon>
    </lineage>
</organism>
<name>A0A2T4PSR1_9STAP</name>
<gene>
    <name evidence="2" type="ORF">BU072_08210</name>
</gene>
<evidence type="ECO:0000313" key="3">
    <source>
        <dbReference type="Proteomes" id="UP000241209"/>
    </source>
</evidence>
<protein>
    <recommendedName>
        <fullName evidence="1">Helicase Helix-turn-helix domain-containing protein</fullName>
    </recommendedName>
</protein>